<dbReference type="Gene3D" id="3.90.70.10">
    <property type="entry name" value="Cysteine proteinases"/>
    <property type="match status" value="1"/>
</dbReference>
<name>A0AAE3E170_9FIRM</name>
<sequence length="486" mass="52538">MPPIDPKLVKKIIEAVAKIVEEIKEKHLISKIVLASAVVVSLLFFPIYVISHPLEALSIARGDSEVTEEYLGYIAGKYETGTSDPAFISSGEGDYGGVSYGIPQFPSRGGMVKSFTNWLAEQDEELGSLFNGLTQNTTAFNDAWKKAAEISKSKFAGFQLTYSHQIDVKPLVEKCLSQLDIDFNRSRCLQELIISTGQQYGPNTSVIRKSGVTSDMDDETIIKKIYAYKRNTVGSYFSGSSGGVQSSLRNHRFVDEEKDLLAIVGQPPLGIIGEDEGGISTGYNLPRDPGYGALKKFLMAWTIDSDGNITENKDIEESVALSGEPYNGTDVPLYLQGSYGNYSYGTGTIATSGCGPTSMAMVATLLTKTVVSPVDTAKWSEQHGYKVSEGTAWAFFPSYSSAIGISCDVVSNTSSNIVNCLKAGKIMILSMNPGHFTKIGHFIVLRGITSDGKILVNDPASTERTNQTWDVGTVAGESARAWAFSN</sequence>
<dbReference type="AlphaFoldDB" id="A0AAE3E170"/>
<comment type="caution">
    <text evidence="4">The sequence shown here is derived from an EMBL/GenBank/DDBJ whole genome shotgun (WGS) entry which is preliminary data.</text>
</comment>
<dbReference type="EMBL" id="JAJEQM010000030">
    <property type="protein sequence ID" value="MCC2211844.1"/>
    <property type="molecule type" value="Genomic_DNA"/>
</dbReference>
<proteinExistence type="predicted"/>
<evidence type="ECO:0000313" key="4">
    <source>
        <dbReference type="EMBL" id="MCC2211844.1"/>
    </source>
</evidence>
<keyword evidence="1" id="KW-0472">Membrane</keyword>
<evidence type="ECO:0000256" key="1">
    <source>
        <dbReference type="SAM" id="Phobius"/>
    </source>
</evidence>
<keyword evidence="1" id="KW-1133">Transmembrane helix</keyword>
<dbReference type="Pfam" id="PF21277">
    <property type="entry name" value="T6SS_VgrG3-like_C"/>
    <property type="match status" value="1"/>
</dbReference>
<feature type="transmembrane region" description="Helical" evidence="1">
    <location>
        <begin position="28"/>
        <end position="49"/>
    </location>
</feature>
<accession>A0AAE3E170</accession>
<evidence type="ECO:0000313" key="5">
    <source>
        <dbReference type="Proteomes" id="UP001198242"/>
    </source>
</evidence>
<feature type="domain" description="Peptidase C39-like" evidence="2">
    <location>
        <begin position="330"/>
        <end position="460"/>
    </location>
</feature>
<keyword evidence="1" id="KW-0812">Transmembrane</keyword>
<dbReference type="InterPro" id="IPR039564">
    <property type="entry name" value="Peptidase_C39-like"/>
</dbReference>
<dbReference type="InterPro" id="IPR049073">
    <property type="entry name" value="T6SS_VgrG3-like_C"/>
</dbReference>
<dbReference type="RefSeq" id="WP_308457211.1">
    <property type="nucleotide sequence ID" value="NZ_JAJEQM010000030.1"/>
</dbReference>
<organism evidence="4 5">
    <name type="scientific">Hominilimicola fabiformis</name>
    <dbReference type="NCBI Taxonomy" id="2885356"/>
    <lineage>
        <taxon>Bacteria</taxon>
        <taxon>Bacillati</taxon>
        <taxon>Bacillota</taxon>
        <taxon>Clostridia</taxon>
        <taxon>Eubacteriales</taxon>
        <taxon>Oscillospiraceae</taxon>
        <taxon>Hominilimicola</taxon>
    </lineage>
</organism>
<evidence type="ECO:0000259" key="3">
    <source>
        <dbReference type="Pfam" id="PF21277"/>
    </source>
</evidence>
<dbReference type="Pfam" id="PF13529">
    <property type="entry name" value="Peptidase_C39_2"/>
    <property type="match status" value="1"/>
</dbReference>
<evidence type="ECO:0000259" key="2">
    <source>
        <dbReference type="Pfam" id="PF13529"/>
    </source>
</evidence>
<keyword evidence="5" id="KW-1185">Reference proteome</keyword>
<feature type="domain" description="Type VI secretion system spike protein VgrG3-like C-terminal" evidence="3">
    <location>
        <begin position="71"/>
        <end position="254"/>
    </location>
</feature>
<dbReference type="Proteomes" id="UP001198242">
    <property type="component" value="Unassembled WGS sequence"/>
</dbReference>
<gene>
    <name evidence="4" type="ORF">LKE05_13745</name>
</gene>
<protein>
    <submittedName>
        <fullName evidence="4">C39 family peptidase</fullName>
    </submittedName>
</protein>
<reference evidence="4 5" key="1">
    <citation type="submission" date="2021-10" db="EMBL/GenBank/DDBJ databases">
        <title>Anaerobic single-cell dispensing facilitates the cultivation of human gut bacteria.</title>
        <authorList>
            <person name="Afrizal A."/>
        </authorList>
    </citation>
    <scope>NUCLEOTIDE SEQUENCE [LARGE SCALE GENOMIC DNA]</scope>
    <source>
        <strain evidence="4 5">CLA-AA-H232</strain>
    </source>
</reference>